<evidence type="ECO:0000313" key="3">
    <source>
        <dbReference type="Proteomes" id="UP000014729"/>
    </source>
</evidence>
<reference evidence="1 4" key="1">
    <citation type="submission" date="2010-11" db="EMBL/GenBank/DDBJ databases">
        <title>The Genome Sequence of Cellulophaga phage phiST.</title>
        <authorList>
            <consortium name="The Broad Institute Genome Sequencing Platform"/>
            <person name="Henn M.R."/>
            <person name="Reimann L."/>
            <person name="Holmfelt K."/>
            <person name="Levin J."/>
            <person name="Malboeuf C."/>
            <person name="Casali M."/>
            <person name="Russ C."/>
            <person name="Lennon N."/>
            <person name="Chapman S.B."/>
            <person name="Erlich R."/>
            <person name="Young S.K."/>
            <person name="Yandava C."/>
            <person name="Zeng Q."/>
            <person name="Alvarado L."/>
            <person name="Anderson S."/>
            <person name="Berlin A."/>
            <person name="Chen Z."/>
            <person name="Freedman E."/>
            <person name="Gellesch M."/>
            <person name="Goldberg J."/>
            <person name="Green L."/>
            <person name="Griggs A."/>
            <person name="Gujja S."/>
            <person name="Heilman E.R."/>
            <person name="Heiman D."/>
            <person name="Hollinger A."/>
            <person name="Howarth C."/>
            <person name="Larson L."/>
            <person name="Mehta T."/>
            <person name="Pearson M."/>
            <person name="Roberts A."/>
            <person name="Ryan E."/>
            <person name="Saif S."/>
            <person name="Shea T."/>
            <person name="Shenoy N."/>
            <person name="Sisk P."/>
            <person name="Stolte C."/>
            <person name="Sykes S."/>
            <person name="White J."/>
            <person name="Haas B."/>
            <person name="Nusbaum C."/>
            <person name="Birren B."/>
        </authorList>
    </citation>
    <scope>NUCLEOTIDE SEQUENCE [LARGE SCALE GENOMIC DNA]</scope>
    <source>
        <strain evidence="1">PhiST</strain>
        <strain evidence="4">phiST</strain>
    </source>
</reference>
<evidence type="ECO:0000313" key="4">
    <source>
        <dbReference type="Proteomes" id="UP000203074"/>
    </source>
</evidence>
<dbReference type="Proteomes" id="UP000203074">
    <property type="component" value="Segment"/>
</dbReference>
<dbReference type="Proteomes" id="UP000014729">
    <property type="component" value="Segment"/>
</dbReference>
<evidence type="ECO:0000313" key="1">
    <source>
        <dbReference type="EMBL" id="AGH56755.1"/>
    </source>
</evidence>
<dbReference type="KEGG" id="vg:15009954"/>
<dbReference type="EMBL" id="HQ634192">
    <property type="protein sequence ID" value="AGH56755.1"/>
    <property type="molecule type" value="Genomic_DNA"/>
</dbReference>
<keyword evidence="4" id="KW-1185">Reference proteome</keyword>
<dbReference type="OrthoDB" id="3083at10239"/>
<dbReference type="SUPFAM" id="SSF56300">
    <property type="entry name" value="Metallo-dependent phosphatases"/>
    <property type="match status" value="1"/>
</dbReference>
<dbReference type="GeneID" id="15009954"/>
<reference evidence="3" key="3">
    <citation type="submission" date="2013-03" db="EMBL/GenBank/DDBJ databases">
        <title>The Cellulophaga phages: a novel, diverse, and globally ubiquitous model system.</title>
        <authorList>
            <person name="Holmfeldt K."/>
            <person name="Solonenko N."/>
            <person name="Shah M."/>
            <person name="Corrier K."/>
            <person name="Riemann L."/>
            <person name="VerBerkmoes N.C."/>
            <person name="Sullivan M.B."/>
        </authorList>
    </citation>
    <scope>NUCLEOTIDE SEQUENCE [LARGE SCALE GENOMIC DNA]</scope>
</reference>
<dbReference type="InterPro" id="IPR029052">
    <property type="entry name" value="Metallo-depent_PP-like"/>
</dbReference>
<dbReference type="EMBL" id="KC821604">
    <property type="protein sequence ID" value="AGO47192.1"/>
    <property type="molecule type" value="Genomic_DNA"/>
</dbReference>
<accession>M4SN99</accession>
<protein>
    <submittedName>
        <fullName evidence="2">Metallophosphatase</fullName>
    </submittedName>
</protein>
<dbReference type="Gene3D" id="3.60.21.10">
    <property type="match status" value="1"/>
</dbReference>
<reference evidence="2 3" key="2">
    <citation type="journal article" date="2013" name="Proc. Natl. Acad. Sci. U.S.A.">
        <title>Twelve previously unknown phage genera are ubiquitous in global oceans.</title>
        <authorList>
            <person name="Holmfeldt K."/>
            <person name="Solonenko N."/>
            <person name="Shah M."/>
            <person name="Corrier K."/>
            <person name="Riemann L."/>
            <person name="Verberkmoes N.C."/>
            <person name="Sullivan M.B."/>
        </authorList>
    </citation>
    <scope>NUCLEOTIDE SEQUENCE [LARGE SCALE GENOMIC DNA]</scope>
    <source>
        <strain evidence="2">PhiST</strain>
    </source>
</reference>
<dbReference type="InterPro" id="IPR050535">
    <property type="entry name" value="DNA_Repair-Maintenance_Comp"/>
</dbReference>
<organism evidence="1 4">
    <name type="scientific">Cellulophaga phage phiST</name>
    <dbReference type="NCBI Taxonomy" id="756282"/>
    <lineage>
        <taxon>Viruses</taxon>
        <taxon>Duplodnaviria</taxon>
        <taxon>Heunggongvirae</taxon>
        <taxon>Uroviricota</taxon>
        <taxon>Caudoviricetes</taxon>
        <taxon>Cbastvirus</taxon>
        <taxon>Cbastvirus ST</taxon>
    </lineage>
</organism>
<proteinExistence type="predicted"/>
<gene>
    <name evidence="1" type="ORF">CGPG_00056</name>
    <name evidence="2" type="ORF">PhiST_gp053</name>
</gene>
<name>M4SN99_9CAUD</name>
<dbReference type="RefSeq" id="YP_007673438.1">
    <property type="nucleotide sequence ID" value="NC_020842.1"/>
</dbReference>
<dbReference type="PANTHER" id="PTHR30337">
    <property type="entry name" value="COMPONENT OF ATP-DEPENDENT DSDNA EXONUCLEASE"/>
    <property type="match status" value="1"/>
</dbReference>
<evidence type="ECO:0000313" key="2">
    <source>
        <dbReference type="EMBL" id="AGO47192.1"/>
    </source>
</evidence>
<sequence length="341" mass="39395">MKDPLAIIFNDAHLKTGNEQDVINSVKHMVDYAVDKNITIMIFAGDMFDSRSHQRQSVLQAFDEILRIINSAGILLYLFPGNHDKTDYYSYDSFLDVYRHYPNVIFNKTVSDIDIKGTKITLLPFFADSLLIPMIDDHKGSDVLISHFEMAGSTNLGRTSKKTSINKKLLSKWKKTYLGHYHNHHEISKDIVHLPSLRQSNFGEDDQKGFSILYDDLSYEIVLGKFKKFIKLTIDVDNINKKDLQELIDKNKESEDIVRFEFVGSDSKLKVLDKADFNNTGIDVRVKYQAKYDVSSTAKPPSLIQKFSQEQIREEFKVFCKEKKLDYKEGLVLLNKFLNKQ</sequence>